<dbReference type="Proteomes" id="UP000007800">
    <property type="component" value="Unassembled WGS sequence"/>
</dbReference>
<evidence type="ECO:0000256" key="1">
    <source>
        <dbReference type="SAM" id="MobiDB-lite"/>
    </source>
</evidence>
<organism evidence="3">
    <name type="scientific">Perkinsus marinus (strain ATCC 50983 / TXsc)</name>
    <dbReference type="NCBI Taxonomy" id="423536"/>
    <lineage>
        <taxon>Eukaryota</taxon>
        <taxon>Sar</taxon>
        <taxon>Alveolata</taxon>
        <taxon>Perkinsozoa</taxon>
        <taxon>Perkinsea</taxon>
        <taxon>Perkinsida</taxon>
        <taxon>Perkinsidae</taxon>
        <taxon>Perkinsus</taxon>
    </lineage>
</organism>
<dbReference type="InParanoid" id="C5KMS5"/>
<dbReference type="AlphaFoldDB" id="C5KMS5"/>
<proteinExistence type="predicted"/>
<accession>C5KMS5</accession>
<reference evidence="2 3" key="1">
    <citation type="submission" date="2008-07" db="EMBL/GenBank/DDBJ databases">
        <authorList>
            <person name="El-Sayed N."/>
            <person name="Caler E."/>
            <person name="Inman J."/>
            <person name="Amedeo P."/>
            <person name="Hass B."/>
            <person name="Wortman J."/>
        </authorList>
    </citation>
    <scope>NUCLEOTIDE SEQUENCE [LARGE SCALE GENOMIC DNA]</scope>
    <source>
        <strain evidence="3">ATCC 50983 / TXsc</strain>
    </source>
</reference>
<dbReference type="GeneID" id="9060270"/>
<gene>
    <name evidence="2" type="ORF">Pmar_PMAR029299</name>
</gene>
<dbReference type="OrthoDB" id="10630043at2759"/>
<dbReference type="RefSeq" id="XP_002782438.1">
    <property type="nucleotide sequence ID" value="XM_002782392.1"/>
</dbReference>
<protein>
    <submittedName>
        <fullName evidence="2">Uncharacterized protein</fullName>
    </submittedName>
</protein>
<evidence type="ECO:0000313" key="2">
    <source>
        <dbReference type="EMBL" id="EER14233.1"/>
    </source>
</evidence>
<sequence length="218" mass="24916">MAPQAVDEETAAAAAKTRVASELGHDRIRYRHKKGNRRAIILTPSHLKSTPHLAETSRQGYTTVKEGCERQHHHHQQQQQRGVLKAVYRRKMFAHHIDEPRSMWEARKAIEAALWDPQPFRLPSLHTLKTLLPVELSTIDQGYPISTLGYYKSIKRESDERVEAASKNPDILRAVREVDESVARLQEELRMETAPGVAQTPDRALTRDREITDHAISK</sequence>
<dbReference type="EMBL" id="GG674496">
    <property type="protein sequence ID" value="EER14233.1"/>
    <property type="molecule type" value="Genomic_DNA"/>
</dbReference>
<name>C5KMS5_PERM5</name>
<evidence type="ECO:0000313" key="3">
    <source>
        <dbReference type="Proteomes" id="UP000007800"/>
    </source>
</evidence>
<keyword evidence="3" id="KW-1185">Reference proteome</keyword>
<feature type="region of interest" description="Disordered" evidence="1">
    <location>
        <begin position="192"/>
        <end position="218"/>
    </location>
</feature>
<feature type="compositionally biased region" description="Basic and acidic residues" evidence="1">
    <location>
        <begin position="204"/>
        <end position="218"/>
    </location>
</feature>